<accession>A0ABM9R2Q2</accession>
<evidence type="ECO:0000313" key="1">
    <source>
        <dbReference type="EMBL" id="CEE99201.1"/>
    </source>
</evidence>
<comment type="caution">
    <text evidence="1">The sequence shown here is derived from an EMBL/GenBank/DDBJ whole genome shotgun (WGS) entry which is preliminary data.</text>
</comment>
<proteinExistence type="predicted"/>
<dbReference type="RefSeq" id="WP_012576936.1">
    <property type="nucleotide sequence ID" value="NZ_CBCRZZ010000018.1"/>
</dbReference>
<keyword evidence="2" id="KW-1185">Reference proteome</keyword>
<protein>
    <recommendedName>
        <fullName evidence="3">Transcriptional regulator</fullName>
    </recommendedName>
</protein>
<evidence type="ECO:0008006" key="3">
    <source>
        <dbReference type="Google" id="ProtNLM"/>
    </source>
</evidence>
<sequence length="144" mass="15205">MDYSMEVSVLGDRISIGEEAHVITLGEEAHVITLGVNTGFPAGSTAGLAYTLSPLQARVLGAQMRAAADAAEGHPGMPSDEEVNAAAKVFCGGVWNGFDPASMMPTEQFDRFWGDGEGHQLYLEIARHALIAARMSILAGQNES</sequence>
<organism evidence="1 2">
    <name type="scientific">Bifidobacterium longum subsp. infantis</name>
    <dbReference type="NCBI Taxonomy" id="1682"/>
    <lineage>
        <taxon>Bacteria</taxon>
        <taxon>Bacillati</taxon>
        <taxon>Actinomycetota</taxon>
        <taxon>Actinomycetes</taxon>
        <taxon>Bifidobacteriales</taxon>
        <taxon>Bifidobacteriaceae</taxon>
        <taxon>Bifidobacterium</taxon>
    </lineage>
</organism>
<name>A0ABM9R2Q2_BIFLI</name>
<gene>
    <name evidence="1" type="ORF">BLIC_c00595</name>
</gene>
<evidence type="ECO:0000313" key="2">
    <source>
        <dbReference type="Proteomes" id="UP000043107"/>
    </source>
</evidence>
<dbReference type="Proteomes" id="UP000043107">
    <property type="component" value="Unassembled WGS sequence"/>
</dbReference>
<dbReference type="EMBL" id="CCWP01000015">
    <property type="protein sequence ID" value="CEE99201.1"/>
    <property type="molecule type" value="Genomic_DNA"/>
</dbReference>
<reference evidence="1 2" key="1">
    <citation type="submission" date="2014-09" db="EMBL/GenBank/DDBJ databases">
        <authorList>
            <person name="Bertelli C."/>
        </authorList>
    </citation>
    <scope>NUCLEOTIDE SEQUENCE [LARGE SCALE GENOMIC DNA]</scope>
    <source>
        <strain evidence="1 2">BIC1401111250</strain>
    </source>
</reference>